<dbReference type="InterPro" id="IPR006393">
    <property type="entry name" value="Sepiapterin_red"/>
</dbReference>
<dbReference type="PRINTS" id="PR00081">
    <property type="entry name" value="GDHRDH"/>
</dbReference>
<comment type="similarity">
    <text evidence="2">Belongs to the sepiapterin reductase family.</text>
</comment>
<dbReference type="NCBIfam" id="TIGR01500">
    <property type="entry name" value="sepiapter_red"/>
    <property type="match status" value="1"/>
</dbReference>
<protein>
    <recommendedName>
        <fullName evidence="4">Sepiapterin reductase</fullName>
        <ecNumber evidence="3">1.1.1.153</ecNumber>
    </recommendedName>
</protein>
<dbReference type="Proteomes" id="UP001329430">
    <property type="component" value="Chromosome 7"/>
</dbReference>
<evidence type="ECO:0000256" key="6">
    <source>
        <dbReference type="ARBA" id="ARBA00022857"/>
    </source>
</evidence>
<organism evidence="8 9">
    <name type="scientific">Pyrocoelia pectoralis</name>
    <dbReference type="NCBI Taxonomy" id="417401"/>
    <lineage>
        <taxon>Eukaryota</taxon>
        <taxon>Metazoa</taxon>
        <taxon>Ecdysozoa</taxon>
        <taxon>Arthropoda</taxon>
        <taxon>Hexapoda</taxon>
        <taxon>Insecta</taxon>
        <taxon>Pterygota</taxon>
        <taxon>Neoptera</taxon>
        <taxon>Endopterygota</taxon>
        <taxon>Coleoptera</taxon>
        <taxon>Polyphaga</taxon>
        <taxon>Elateriformia</taxon>
        <taxon>Elateroidea</taxon>
        <taxon>Lampyridae</taxon>
        <taxon>Lampyrinae</taxon>
        <taxon>Pyrocoelia</taxon>
    </lineage>
</organism>
<reference evidence="8 9" key="1">
    <citation type="journal article" date="2024" name="Insects">
        <title>An Improved Chromosome-Level Genome Assembly of the Firefly Pyrocoelia pectoralis.</title>
        <authorList>
            <person name="Fu X."/>
            <person name="Meyer-Rochow V.B."/>
            <person name="Ballantyne L."/>
            <person name="Zhu X."/>
        </authorList>
    </citation>
    <scope>NUCLEOTIDE SEQUENCE [LARGE SCALE GENOMIC DNA]</scope>
    <source>
        <strain evidence="8">XCY_ONT2</strain>
    </source>
</reference>
<evidence type="ECO:0000256" key="3">
    <source>
        <dbReference type="ARBA" id="ARBA00013075"/>
    </source>
</evidence>
<dbReference type="InterPro" id="IPR036291">
    <property type="entry name" value="NAD(P)-bd_dom_sf"/>
</dbReference>
<dbReference type="Gene3D" id="3.40.50.720">
    <property type="entry name" value="NAD(P)-binding Rossmann-like Domain"/>
    <property type="match status" value="1"/>
</dbReference>
<dbReference type="SUPFAM" id="SSF51735">
    <property type="entry name" value="NAD(P)-binding Rossmann-fold domains"/>
    <property type="match status" value="1"/>
</dbReference>
<dbReference type="EC" id="1.1.1.153" evidence="3"/>
<comment type="subcellular location">
    <subcellularLocation>
        <location evidence="1">Cytoplasm</location>
    </subcellularLocation>
</comment>
<dbReference type="GO" id="GO:0005737">
    <property type="term" value="C:cytoplasm"/>
    <property type="evidence" value="ECO:0007669"/>
    <property type="project" value="UniProtKB-SubCell"/>
</dbReference>
<dbReference type="AlphaFoldDB" id="A0AAN7V441"/>
<dbReference type="GO" id="GO:0006729">
    <property type="term" value="P:tetrahydrobiopterin biosynthetic process"/>
    <property type="evidence" value="ECO:0007669"/>
    <property type="project" value="InterPro"/>
</dbReference>
<keyword evidence="5" id="KW-0963">Cytoplasm</keyword>
<accession>A0AAN7V441</accession>
<evidence type="ECO:0000256" key="4">
    <source>
        <dbReference type="ARBA" id="ARBA00019170"/>
    </source>
</evidence>
<dbReference type="InterPro" id="IPR002347">
    <property type="entry name" value="SDR_fam"/>
</dbReference>
<keyword evidence="9" id="KW-1185">Reference proteome</keyword>
<evidence type="ECO:0000256" key="1">
    <source>
        <dbReference type="ARBA" id="ARBA00004496"/>
    </source>
</evidence>
<sequence>MTLAVDFSKKSLVIVTGASQGIGQTIAIEISKCLVPNSKIILIARSASGLSTTKELIFNVNKEITVETISLDLTKPTLEECSNILNGEYDVQQAIIFHNVGQIGKLSKSVNLTDLQLWRDYFDLNVFSVSILNAVLVTGLKGKVEKLYVVNITSLCAKVPFGNMTLYGAGKAAREQYFRVFALEEKDVVVLNYSPGPVDTQMVDEIIDSCESNELRDEFVTLRESKKILLPNQTVEKLLSILKLGIFKSGDVIDYYDRNV</sequence>
<dbReference type="Pfam" id="PF00106">
    <property type="entry name" value="adh_short"/>
    <property type="match status" value="1"/>
</dbReference>
<evidence type="ECO:0000313" key="9">
    <source>
        <dbReference type="Proteomes" id="UP001329430"/>
    </source>
</evidence>
<comment type="caution">
    <text evidence="8">The sequence shown here is derived from an EMBL/GenBank/DDBJ whole genome shotgun (WGS) entry which is preliminary data.</text>
</comment>
<dbReference type="GO" id="GO:0004757">
    <property type="term" value="F:sepiapterin reductase (NADP+) activity"/>
    <property type="evidence" value="ECO:0007669"/>
    <property type="project" value="UniProtKB-EC"/>
</dbReference>
<name>A0AAN7V441_9COLE</name>
<evidence type="ECO:0000256" key="5">
    <source>
        <dbReference type="ARBA" id="ARBA00022490"/>
    </source>
</evidence>
<keyword evidence="7" id="KW-0560">Oxidoreductase</keyword>
<dbReference type="InterPro" id="IPR051721">
    <property type="entry name" value="Biopterin_syn/organic_redct"/>
</dbReference>
<dbReference type="PANTHER" id="PTHR44085:SF2">
    <property type="entry name" value="SEPIAPTERIN REDUCTASE"/>
    <property type="match status" value="1"/>
</dbReference>
<dbReference type="EMBL" id="JAVRBK010000007">
    <property type="protein sequence ID" value="KAK5641715.1"/>
    <property type="molecule type" value="Genomic_DNA"/>
</dbReference>
<evidence type="ECO:0000313" key="8">
    <source>
        <dbReference type="EMBL" id="KAK5641715.1"/>
    </source>
</evidence>
<dbReference type="PANTHER" id="PTHR44085">
    <property type="entry name" value="SEPIAPTERIN REDUCTASE"/>
    <property type="match status" value="1"/>
</dbReference>
<proteinExistence type="inferred from homology"/>
<evidence type="ECO:0000256" key="2">
    <source>
        <dbReference type="ARBA" id="ARBA00010483"/>
    </source>
</evidence>
<gene>
    <name evidence="8" type="ORF">RI129_010262</name>
</gene>
<evidence type="ECO:0000256" key="7">
    <source>
        <dbReference type="ARBA" id="ARBA00023002"/>
    </source>
</evidence>
<keyword evidence="6" id="KW-0521">NADP</keyword>